<evidence type="ECO:0000313" key="3">
    <source>
        <dbReference type="Proteomes" id="UP001597181"/>
    </source>
</evidence>
<organism evidence="2 3">
    <name type="scientific">Leucobacter albus</name>
    <dbReference type="NCBI Taxonomy" id="272210"/>
    <lineage>
        <taxon>Bacteria</taxon>
        <taxon>Bacillati</taxon>
        <taxon>Actinomycetota</taxon>
        <taxon>Actinomycetes</taxon>
        <taxon>Micrococcales</taxon>
        <taxon>Microbacteriaceae</taxon>
        <taxon>Leucobacter</taxon>
    </lineage>
</organism>
<comment type="caution">
    <text evidence="2">The sequence shown here is derived from an EMBL/GenBank/DDBJ whole genome shotgun (WGS) entry which is preliminary data.</text>
</comment>
<feature type="transmembrane region" description="Helical" evidence="1">
    <location>
        <begin position="6"/>
        <end position="27"/>
    </location>
</feature>
<dbReference type="RefSeq" id="WP_343962265.1">
    <property type="nucleotide sequence ID" value="NZ_BAAAKZ010000016.1"/>
</dbReference>
<accession>A0ABW3TUV6</accession>
<gene>
    <name evidence="2" type="ORF">ACFQ3U_16275</name>
</gene>
<name>A0ABW3TUV6_9MICO</name>
<evidence type="ECO:0000256" key="1">
    <source>
        <dbReference type="SAM" id="Phobius"/>
    </source>
</evidence>
<reference evidence="3" key="1">
    <citation type="journal article" date="2019" name="Int. J. Syst. Evol. Microbiol.">
        <title>The Global Catalogue of Microorganisms (GCM) 10K type strain sequencing project: providing services to taxonomists for standard genome sequencing and annotation.</title>
        <authorList>
            <consortium name="The Broad Institute Genomics Platform"/>
            <consortium name="The Broad Institute Genome Sequencing Center for Infectious Disease"/>
            <person name="Wu L."/>
            <person name="Ma J."/>
        </authorList>
    </citation>
    <scope>NUCLEOTIDE SEQUENCE [LARGE SCALE GENOMIC DNA]</scope>
    <source>
        <strain evidence="3">CCUG 50213</strain>
    </source>
</reference>
<sequence length="110" mass="11006">MTAVSIIAIVAGVAILATLLVFGVIGVGRTVVAGSETQLCGARVGVVVADDASVRLLGTDAGRLAVGDRARIGAFCVVEVVGISESGTNTAPGEDVDGGGASVQLRWRLW</sequence>
<proteinExistence type="predicted"/>
<dbReference type="EMBL" id="JBHTLY010000014">
    <property type="protein sequence ID" value="MFD1203449.1"/>
    <property type="molecule type" value="Genomic_DNA"/>
</dbReference>
<keyword evidence="3" id="KW-1185">Reference proteome</keyword>
<keyword evidence="1" id="KW-1133">Transmembrane helix</keyword>
<dbReference type="Proteomes" id="UP001597181">
    <property type="component" value="Unassembled WGS sequence"/>
</dbReference>
<protein>
    <submittedName>
        <fullName evidence="2">Uncharacterized protein</fullName>
    </submittedName>
</protein>
<keyword evidence="1" id="KW-0812">Transmembrane</keyword>
<evidence type="ECO:0000313" key="2">
    <source>
        <dbReference type="EMBL" id="MFD1203449.1"/>
    </source>
</evidence>
<keyword evidence="1" id="KW-0472">Membrane</keyword>